<keyword evidence="1" id="KW-0732">Signal</keyword>
<feature type="chain" id="PRO_5046285110" evidence="1">
    <location>
        <begin position="28"/>
        <end position="72"/>
    </location>
</feature>
<evidence type="ECO:0000313" key="3">
    <source>
        <dbReference type="Proteomes" id="UP000760545"/>
    </source>
</evidence>
<organism evidence="2 3">
    <name type="scientific">Tamlana crocina</name>
    <dbReference type="NCBI Taxonomy" id="393006"/>
    <lineage>
        <taxon>Bacteria</taxon>
        <taxon>Pseudomonadati</taxon>
        <taxon>Bacteroidota</taxon>
        <taxon>Flavobacteriia</taxon>
        <taxon>Flavobacteriales</taxon>
        <taxon>Flavobacteriaceae</taxon>
        <taxon>Tamlana</taxon>
    </lineage>
</organism>
<protein>
    <submittedName>
        <fullName evidence="2">Uncharacterized protein</fullName>
    </submittedName>
</protein>
<name>A0ABX1DJ22_9FLAO</name>
<dbReference type="PROSITE" id="PS51257">
    <property type="entry name" value="PROKAR_LIPOPROTEIN"/>
    <property type="match status" value="1"/>
</dbReference>
<keyword evidence="3" id="KW-1185">Reference proteome</keyword>
<feature type="non-terminal residue" evidence="2">
    <location>
        <position position="72"/>
    </location>
</feature>
<dbReference type="Proteomes" id="UP000760545">
    <property type="component" value="Unassembled WGS sequence"/>
</dbReference>
<reference evidence="2 3" key="1">
    <citation type="submission" date="2020-03" db="EMBL/GenBank/DDBJ databases">
        <title>Tamlana sp. nov, isolated from XXX.</title>
        <authorList>
            <person name="Cao W.R."/>
        </authorList>
    </citation>
    <scope>NUCLEOTIDE SEQUENCE [LARGE SCALE GENOMIC DNA]</scope>
    <source>
        <strain evidence="2 3">HST1-43</strain>
    </source>
</reference>
<proteinExistence type="predicted"/>
<evidence type="ECO:0000256" key="1">
    <source>
        <dbReference type="SAM" id="SignalP"/>
    </source>
</evidence>
<gene>
    <name evidence="2" type="ORF">HC176_16100</name>
</gene>
<sequence length="72" mass="7879">MKKIQLLFASLLLFTSVSCGIYSFSGADTGAAETFQVNYFQNAAAIVEPGIDRTFTLQLQDLIQSQTNLNLT</sequence>
<accession>A0ABX1DJ22</accession>
<dbReference type="EMBL" id="JAAVJS010000155">
    <property type="protein sequence ID" value="NJX16998.1"/>
    <property type="molecule type" value="Genomic_DNA"/>
</dbReference>
<comment type="caution">
    <text evidence="2">The sequence shown here is derived from an EMBL/GenBank/DDBJ whole genome shotgun (WGS) entry which is preliminary data.</text>
</comment>
<feature type="signal peptide" evidence="1">
    <location>
        <begin position="1"/>
        <end position="27"/>
    </location>
</feature>
<evidence type="ECO:0000313" key="2">
    <source>
        <dbReference type="EMBL" id="NJX16998.1"/>
    </source>
</evidence>